<dbReference type="OrthoDB" id="18347at2157"/>
<evidence type="ECO:0000313" key="5">
    <source>
        <dbReference type="Proteomes" id="UP000015381"/>
    </source>
</evidence>
<dbReference type="KEGG" id="hti:HTIA_0926"/>
<keyword evidence="3" id="KW-0808">Transferase</keyword>
<dbReference type="PANTHER" id="PTHR10357">
    <property type="entry name" value="ALPHA-AMYLASE FAMILY MEMBER"/>
    <property type="match status" value="1"/>
</dbReference>
<dbReference type="GO" id="GO:0016740">
    <property type="term" value="F:transferase activity"/>
    <property type="evidence" value="ECO:0007669"/>
    <property type="project" value="UniProtKB-KW"/>
</dbReference>
<name>F7PLF3_9EURY</name>
<protein>
    <submittedName>
        <fullName evidence="3">Maltose alpha-D-glucosyltransferase protein</fullName>
        <ecNumber evidence="2 3">5.4.99.16</ecNumber>
    </submittedName>
    <submittedName>
        <fullName evidence="2">Trehalose synthase, family GH13</fullName>
    </submittedName>
</protein>
<feature type="domain" description="Glycosyl hydrolase family 13 catalytic" evidence="1">
    <location>
        <begin position="56"/>
        <end position="446"/>
    </location>
</feature>
<keyword evidence="3" id="KW-0413">Isomerase</keyword>
<dbReference type="RefSeq" id="WP_008526808.1">
    <property type="nucleotide sequence ID" value="NC_021921.1"/>
</dbReference>
<dbReference type="InterPro" id="IPR045857">
    <property type="entry name" value="O16G_dom_2"/>
</dbReference>
<organism evidence="3 4">
    <name type="scientific">Halorhabdus tiamatea SARL4B</name>
    <dbReference type="NCBI Taxonomy" id="1033806"/>
    <lineage>
        <taxon>Archaea</taxon>
        <taxon>Methanobacteriati</taxon>
        <taxon>Methanobacteriota</taxon>
        <taxon>Stenosarchaea group</taxon>
        <taxon>Halobacteria</taxon>
        <taxon>Halobacteriales</taxon>
        <taxon>Haloarculaceae</taxon>
        <taxon>Halorhabdus</taxon>
    </lineage>
</organism>
<dbReference type="InterPro" id="IPR017853">
    <property type="entry name" value="GH"/>
</dbReference>
<reference evidence="3 4" key="1">
    <citation type="journal article" date="2011" name="J. Bacteriol.">
        <title>Genome sequence of Halorhabdus tiamatea, the first archaeon isolated from a deep-sea anoxic brine lake.</title>
        <authorList>
            <person name="Antunes A."/>
            <person name="Alam I."/>
            <person name="Bajic V.B."/>
            <person name="Stingl U."/>
        </authorList>
    </citation>
    <scope>NUCLEOTIDE SEQUENCE [LARGE SCALE GENOMIC DNA]</scope>
    <source>
        <strain evidence="3 4">SARL4B</strain>
    </source>
</reference>
<dbReference type="EMBL" id="AFNT02000056">
    <property type="protein sequence ID" value="ERJ04794.1"/>
    <property type="molecule type" value="Genomic_DNA"/>
</dbReference>
<dbReference type="SMART" id="SM00642">
    <property type="entry name" value="Aamy"/>
    <property type="match status" value="1"/>
</dbReference>
<dbReference type="STRING" id="1033806.HTIA_0926"/>
<evidence type="ECO:0000313" key="4">
    <source>
        <dbReference type="Proteomes" id="UP000003861"/>
    </source>
</evidence>
<proteinExistence type="predicted"/>
<dbReference type="InterPro" id="IPR006047">
    <property type="entry name" value="GH13_cat_dom"/>
</dbReference>
<dbReference type="GO" id="GO:0047471">
    <property type="term" value="F:maltose alpha-D-glucosyltransferase activity"/>
    <property type="evidence" value="ECO:0007669"/>
    <property type="project" value="UniProtKB-EC"/>
</dbReference>
<gene>
    <name evidence="3" type="ORF">HLRTI_003230</name>
    <name evidence="2" type="ORF">HTIA_0926</name>
</gene>
<sequence length="534" mass="61920">MTETPHDRIERLWTDVYGTDHPEKRAELLDLLEERRENVAYTPDETDWYQTGVVYSLYVDLFADDFDGLVEKLDYLEDLGVTVVWLLPVLESPMVDQGFDVSDFTRVREELGGNDAFLEFVEAAHDRGIKVVFDVPINHSSDQHRWFQNARQSQSAEYRDYYIWNDDTDRYEEARLLLKGVSDSNWTENEPTDDYYFHRFYDVQPDLNYENPDVLLEMLRILTRWRVQGVDGFRLDAAPFLWKREGTNCENLPETHAILKLFRAAFEYVAEGTVMIAEANLEPDDVVEYFGDGDECHVAYNFPLMPTFFLALAENDPTYVTDELASLESLDVPASAQWFTFLRVHDELTLEFVSPAERQLLNDAYLEDERWSFREGEGISGRLYNLLDEDPDRVLLAYSMLFSVEGTPIVYYGDEVGMENDEAFHAEMNERLGYDDSRYLHRGPFDEDRKRAAMTEEGSDAHAIWTGLGEMIETRTDNPDLFTATPTYRAENGVFVSTRETAGRRLSIYNNVTPEPRTVDGVELDGFDYAWVLE</sequence>
<dbReference type="Proteomes" id="UP000015381">
    <property type="component" value="Chromosome I"/>
</dbReference>
<dbReference type="Gene3D" id="3.20.20.80">
    <property type="entry name" value="Glycosidases"/>
    <property type="match status" value="3"/>
</dbReference>
<dbReference type="EC" id="5.4.99.16" evidence="2 3"/>
<dbReference type="Pfam" id="PF00128">
    <property type="entry name" value="Alpha-amylase"/>
    <property type="match status" value="1"/>
</dbReference>
<dbReference type="AlphaFoldDB" id="F7PLF3"/>
<keyword evidence="5" id="KW-1185">Reference proteome</keyword>
<evidence type="ECO:0000313" key="3">
    <source>
        <dbReference type="EMBL" id="ERJ04794.1"/>
    </source>
</evidence>
<dbReference type="PANTHER" id="PTHR10357:SF219">
    <property type="entry name" value="MALTOSE ALPHA-D-GLUCOSYLTRANSFERASE"/>
    <property type="match status" value="1"/>
</dbReference>
<dbReference type="EMBL" id="HF571520">
    <property type="protein sequence ID" value="CCQ33065.1"/>
    <property type="molecule type" value="Genomic_DNA"/>
</dbReference>
<evidence type="ECO:0000313" key="2">
    <source>
        <dbReference type="EMBL" id="CCQ33065.1"/>
    </source>
</evidence>
<dbReference type="HOGENOM" id="CLU_006462_2_1_2"/>
<reference evidence="2 5" key="3">
    <citation type="journal article" date="2014" name="Environ. Microbiol.">
        <title>Halorhabdus tiamatea: proteogenomics and glycosidase activity measurements identify the first cultivated euryarchaeon from a deep-sea anoxic brine lake as potential polysaccharide degrader.</title>
        <authorList>
            <person name="Werner J."/>
            <person name="Ferrer M."/>
            <person name="Michel G."/>
            <person name="Mann A.J."/>
            <person name="Huang S."/>
            <person name="Juarez S."/>
            <person name="Ciordia S."/>
            <person name="Albar J.P."/>
            <person name="Alcaide M."/>
            <person name="La Cono V."/>
            <person name="Yakimov M.M."/>
            <person name="Antunes A."/>
            <person name="Taborda M."/>
            <person name="Da Costa M.S."/>
            <person name="Amann R.I."/>
            <person name="Gloeckner F.O."/>
            <person name="Golyshina O.V."/>
            <person name="Golyshin P.N."/>
            <person name="Teeling H."/>
        </authorList>
    </citation>
    <scope>NUCLEOTIDE SEQUENCE [LARGE SCALE GENOMIC DNA]</scope>
    <source>
        <strain evidence="5">SARL4B</strain>
        <strain evidence="2">Type strain: SARL4B</strain>
    </source>
</reference>
<dbReference type="eggNOG" id="arCOG02948">
    <property type="taxonomic scope" value="Archaea"/>
</dbReference>
<dbReference type="GeneID" id="23797741"/>
<evidence type="ECO:0000259" key="1">
    <source>
        <dbReference type="SMART" id="SM00642"/>
    </source>
</evidence>
<dbReference type="GO" id="GO:0005975">
    <property type="term" value="P:carbohydrate metabolic process"/>
    <property type="evidence" value="ECO:0007669"/>
    <property type="project" value="InterPro"/>
</dbReference>
<dbReference type="SUPFAM" id="SSF51445">
    <property type="entry name" value="(Trans)glycosidases"/>
    <property type="match status" value="1"/>
</dbReference>
<reference evidence="3 4" key="2">
    <citation type="journal article" date="2013" name="PLoS ONE">
        <title>INDIGO - INtegrated Data Warehouse of MIcrobial GenOmes with Examples from the Red Sea Extremophiles.</title>
        <authorList>
            <person name="Alam I."/>
            <person name="Antunes A."/>
            <person name="Kamau A.A."/>
            <person name="Ba Alawi W."/>
            <person name="Kalkatawi M."/>
            <person name="Stingl U."/>
            <person name="Bajic V.B."/>
        </authorList>
    </citation>
    <scope>NUCLEOTIDE SEQUENCE [LARGE SCALE GENOMIC DNA]</scope>
    <source>
        <strain evidence="3 4">SARL4B</strain>
    </source>
</reference>
<accession>F7PLF3</accession>
<dbReference type="Gene3D" id="3.90.400.10">
    <property type="entry name" value="Oligo-1,6-glucosidase, Domain 2"/>
    <property type="match status" value="1"/>
</dbReference>
<dbReference type="Proteomes" id="UP000003861">
    <property type="component" value="Unassembled WGS sequence"/>
</dbReference>
<dbReference type="PATRIC" id="fig|1033806.12.peg.920"/>